<dbReference type="Pfam" id="PF04055">
    <property type="entry name" value="Radical_SAM"/>
    <property type="match status" value="1"/>
</dbReference>
<evidence type="ECO:0000256" key="3">
    <source>
        <dbReference type="ARBA" id="ARBA00023014"/>
    </source>
</evidence>
<evidence type="ECO:0000259" key="4">
    <source>
        <dbReference type="SMART" id="SM00729"/>
    </source>
</evidence>
<dbReference type="GO" id="GO:0003824">
    <property type="term" value="F:catalytic activity"/>
    <property type="evidence" value="ECO:0007669"/>
    <property type="project" value="InterPro"/>
</dbReference>
<protein>
    <submittedName>
        <fullName evidence="5">Radical sam domain protein</fullName>
    </submittedName>
</protein>
<keyword evidence="2" id="KW-0408">Iron</keyword>
<proteinExistence type="predicted"/>
<sequence length="247" mass="28829">MKIKEIYAKSILSPSKIYDYVINPYVGCQHACSYCYARFMKRFTGHKEPWGEFVDVKINAPELLGKEIKKKRNGTVWISGVCDPYQPLEKRYKLTRKCLEILVQNDWPVIIQTRSPLVVRDMDIFRKSKDFEVGLTITTASDEIRKIFEPYAPSIQERLKAIATLHQNGIRTYVMIAPILPEAENLIPMLAGKVDYIIIDRMNYYHAVKIYEKHGWKEKNTCEYFKTIGNKIKNDCRRLGIECVSTY</sequence>
<dbReference type="CDD" id="cd01335">
    <property type="entry name" value="Radical_SAM"/>
    <property type="match status" value="1"/>
</dbReference>
<name>A0A0W8FL77_9ZZZZ</name>
<dbReference type="InterPro" id="IPR040086">
    <property type="entry name" value="MJ0683-like"/>
</dbReference>
<dbReference type="SUPFAM" id="SSF102114">
    <property type="entry name" value="Radical SAM enzymes"/>
    <property type="match status" value="1"/>
</dbReference>
<dbReference type="GO" id="GO:0051536">
    <property type="term" value="F:iron-sulfur cluster binding"/>
    <property type="evidence" value="ECO:0007669"/>
    <property type="project" value="UniProtKB-KW"/>
</dbReference>
<evidence type="ECO:0000256" key="2">
    <source>
        <dbReference type="ARBA" id="ARBA00023004"/>
    </source>
</evidence>
<dbReference type="EMBL" id="LNQE01001035">
    <property type="protein sequence ID" value="KUG21647.1"/>
    <property type="molecule type" value="Genomic_DNA"/>
</dbReference>
<organism evidence="5">
    <name type="scientific">hydrocarbon metagenome</name>
    <dbReference type="NCBI Taxonomy" id="938273"/>
    <lineage>
        <taxon>unclassified sequences</taxon>
        <taxon>metagenomes</taxon>
        <taxon>ecological metagenomes</taxon>
    </lineage>
</organism>
<keyword evidence="3" id="KW-0411">Iron-sulfur</keyword>
<dbReference type="SFLD" id="SFLDG01084">
    <property type="entry name" value="Uncharacterised_Radical_SAM_Su"/>
    <property type="match status" value="1"/>
</dbReference>
<gene>
    <name evidence="5" type="ORF">ASZ90_008592</name>
</gene>
<evidence type="ECO:0000313" key="5">
    <source>
        <dbReference type="EMBL" id="KUG21647.1"/>
    </source>
</evidence>
<dbReference type="SFLD" id="SFLDS00029">
    <property type="entry name" value="Radical_SAM"/>
    <property type="match status" value="1"/>
</dbReference>
<dbReference type="InterPro" id="IPR007197">
    <property type="entry name" value="rSAM"/>
</dbReference>
<dbReference type="InterPro" id="IPR006638">
    <property type="entry name" value="Elp3/MiaA/NifB-like_rSAM"/>
</dbReference>
<dbReference type="GO" id="GO:0046872">
    <property type="term" value="F:metal ion binding"/>
    <property type="evidence" value="ECO:0007669"/>
    <property type="project" value="UniProtKB-KW"/>
</dbReference>
<dbReference type="SMART" id="SM00729">
    <property type="entry name" value="Elp3"/>
    <property type="match status" value="1"/>
</dbReference>
<feature type="domain" description="Elp3/MiaA/NifB-like radical SAM core" evidence="4">
    <location>
        <begin position="18"/>
        <end position="227"/>
    </location>
</feature>
<dbReference type="Gene3D" id="3.80.30.30">
    <property type="match status" value="1"/>
</dbReference>
<dbReference type="PANTHER" id="PTHR43432:SF6">
    <property type="entry name" value="RADICAL SAM CORE DOMAIN-CONTAINING PROTEIN"/>
    <property type="match status" value="1"/>
</dbReference>
<dbReference type="AlphaFoldDB" id="A0A0W8FL77"/>
<dbReference type="InterPro" id="IPR058240">
    <property type="entry name" value="rSAM_sf"/>
</dbReference>
<reference evidence="5" key="1">
    <citation type="journal article" date="2015" name="Proc. Natl. Acad. Sci. U.S.A.">
        <title>Networks of energetic and metabolic interactions define dynamics in microbial communities.</title>
        <authorList>
            <person name="Embree M."/>
            <person name="Liu J.K."/>
            <person name="Al-Bassam M.M."/>
            <person name="Zengler K."/>
        </authorList>
    </citation>
    <scope>NUCLEOTIDE SEQUENCE</scope>
</reference>
<comment type="caution">
    <text evidence="5">The sequence shown here is derived from an EMBL/GenBank/DDBJ whole genome shotgun (WGS) entry which is preliminary data.</text>
</comment>
<keyword evidence="1" id="KW-0479">Metal-binding</keyword>
<dbReference type="PANTHER" id="PTHR43432">
    <property type="entry name" value="SLR0285 PROTEIN"/>
    <property type="match status" value="1"/>
</dbReference>
<evidence type="ECO:0000256" key="1">
    <source>
        <dbReference type="ARBA" id="ARBA00022723"/>
    </source>
</evidence>
<accession>A0A0W8FL77</accession>